<dbReference type="HOGENOM" id="CLU_037286_2_0_1"/>
<protein>
    <submittedName>
        <fullName evidence="1">Uncharacterized protein</fullName>
    </submittedName>
</protein>
<sequence length="175" mass="20325">MATPATAKMLPLFHGDYSNSEEPAHWFVQFQLALPDTWSEVAKIQWFQLQLAPRGYAEEWFNTLPTSELASLAMVRTAFLKRWPPMKRVKWLRLQQRERVRELGLKEEEVGKWVQEGHIGDYGQKIWVDRVMRLALSMGDMDGSLIEYAIETAPAILKDHLDNGYDSWEEFAQAV</sequence>
<dbReference type="AlphaFoldDB" id="A0A0C3DLN0"/>
<keyword evidence="2" id="KW-1185">Reference proteome</keyword>
<name>A0A0C3DLN0_9AGAM</name>
<proteinExistence type="predicted"/>
<dbReference type="STRING" id="1036808.A0A0C3DLN0"/>
<reference evidence="2" key="2">
    <citation type="submission" date="2015-01" db="EMBL/GenBank/DDBJ databases">
        <title>Evolutionary Origins and Diversification of the Mycorrhizal Mutualists.</title>
        <authorList>
            <consortium name="DOE Joint Genome Institute"/>
            <consortium name="Mycorrhizal Genomics Consortium"/>
            <person name="Kohler A."/>
            <person name="Kuo A."/>
            <person name="Nagy L.G."/>
            <person name="Floudas D."/>
            <person name="Copeland A."/>
            <person name="Barry K.W."/>
            <person name="Cichocki N."/>
            <person name="Veneault-Fourrey C."/>
            <person name="LaButti K."/>
            <person name="Lindquist E.A."/>
            <person name="Lipzen A."/>
            <person name="Lundell T."/>
            <person name="Morin E."/>
            <person name="Murat C."/>
            <person name="Riley R."/>
            <person name="Ohm R."/>
            <person name="Sun H."/>
            <person name="Tunlid A."/>
            <person name="Henrissat B."/>
            <person name="Grigoriev I.V."/>
            <person name="Hibbett D.S."/>
            <person name="Martin F."/>
        </authorList>
    </citation>
    <scope>NUCLEOTIDE SEQUENCE [LARGE SCALE GENOMIC DNA]</scope>
    <source>
        <strain evidence="2">Foug A</strain>
    </source>
</reference>
<evidence type="ECO:0000313" key="1">
    <source>
        <dbReference type="EMBL" id="KIM57134.1"/>
    </source>
</evidence>
<gene>
    <name evidence="1" type="ORF">SCLCIDRAFT_17024</name>
</gene>
<dbReference type="EMBL" id="KN822105">
    <property type="protein sequence ID" value="KIM57134.1"/>
    <property type="molecule type" value="Genomic_DNA"/>
</dbReference>
<reference evidence="1 2" key="1">
    <citation type="submission" date="2014-04" db="EMBL/GenBank/DDBJ databases">
        <authorList>
            <consortium name="DOE Joint Genome Institute"/>
            <person name="Kuo A."/>
            <person name="Kohler A."/>
            <person name="Nagy L.G."/>
            <person name="Floudas D."/>
            <person name="Copeland A."/>
            <person name="Barry K.W."/>
            <person name="Cichocki N."/>
            <person name="Veneault-Fourrey C."/>
            <person name="LaButti K."/>
            <person name="Lindquist E.A."/>
            <person name="Lipzen A."/>
            <person name="Lundell T."/>
            <person name="Morin E."/>
            <person name="Murat C."/>
            <person name="Sun H."/>
            <person name="Tunlid A."/>
            <person name="Henrissat B."/>
            <person name="Grigoriev I.V."/>
            <person name="Hibbett D.S."/>
            <person name="Martin F."/>
            <person name="Nordberg H.P."/>
            <person name="Cantor M.N."/>
            <person name="Hua S.X."/>
        </authorList>
    </citation>
    <scope>NUCLEOTIDE SEQUENCE [LARGE SCALE GENOMIC DNA]</scope>
    <source>
        <strain evidence="1 2">Foug A</strain>
    </source>
</reference>
<accession>A0A0C3DLN0</accession>
<dbReference type="OrthoDB" id="2678560at2759"/>
<evidence type="ECO:0000313" key="2">
    <source>
        <dbReference type="Proteomes" id="UP000053989"/>
    </source>
</evidence>
<dbReference type="InParanoid" id="A0A0C3DLN0"/>
<organism evidence="1 2">
    <name type="scientific">Scleroderma citrinum Foug A</name>
    <dbReference type="NCBI Taxonomy" id="1036808"/>
    <lineage>
        <taxon>Eukaryota</taxon>
        <taxon>Fungi</taxon>
        <taxon>Dikarya</taxon>
        <taxon>Basidiomycota</taxon>
        <taxon>Agaricomycotina</taxon>
        <taxon>Agaricomycetes</taxon>
        <taxon>Agaricomycetidae</taxon>
        <taxon>Boletales</taxon>
        <taxon>Sclerodermatineae</taxon>
        <taxon>Sclerodermataceae</taxon>
        <taxon>Scleroderma</taxon>
    </lineage>
</organism>
<dbReference type="Proteomes" id="UP000053989">
    <property type="component" value="Unassembled WGS sequence"/>
</dbReference>